<evidence type="ECO:0000256" key="3">
    <source>
        <dbReference type="ARBA" id="ARBA00022801"/>
    </source>
</evidence>
<dbReference type="EC" id="3.1.21.-" evidence="5"/>
<dbReference type="NCBIfam" id="TIGR00010">
    <property type="entry name" value="YchF/TatD family DNA exonuclease"/>
    <property type="match status" value="1"/>
</dbReference>
<dbReference type="EMBL" id="OANU01000002">
    <property type="protein sequence ID" value="SNX45058.1"/>
    <property type="molecule type" value="Genomic_DNA"/>
</dbReference>
<feature type="binding site" evidence="4">
    <location>
        <position position="206"/>
    </location>
    <ligand>
        <name>a divalent metal cation</name>
        <dbReference type="ChEBI" id="CHEBI:60240"/>
        <label>1</label>
    </ligand>
</feature>
<dbReference type="OrthoDB" id="9810005at2"/>
<dbReference type="RefSeq" id="WP_096991844.1">
    <property type="nucleotide sequence ID" value="NZ_JBHSII010000001.1"/>
</dbReference>
<protein>
    <submittedName>
        <fullName evidence="5">Putative deoxyribonuclease YjjV</fullName>
        <ecNumber evidence="5">3.1.21.-</ecNumber>
    </submittedName>
</protein>
<feature type="binding site" evidence="4">
    <location>
        <position position="132"/>
    </location>
    <ligand>
        <name>a divalent metal cation</name>
        <dbReference type="ChEBI" id="CHEBI:60240"/>
        <label>2</label>
    </ligand>
</feature>
<dbReference type="InterPro" id="IPR018228">
    <property type="entry name" value="DNase_TatD-rel_CS"/>
</dbReference>
<organism evidence="5 6">
    <name type="scientific">Vibrio thalassae</name>
    <dbReference type="NCBI Taxonomy" id="1243014"/>
    <lineage>
        <taxon>Bacteria</taxon>
        <taxon>Pseudomonadati</taxon>
        <taxon>Pseudomonadota</taxon>
        <taxon>Gammaproteobacteria</taxon>
        <taxon>Vibrionales</taxon>
        <taxon>Vibrionaceae</taxon>
        <taxon>Vibrio</taxon>
    </lineage>
</organism>
<dbReference type="Pfam" id="PF01026">
    <property type="entry name" value="TatD_DNase"/>
    <property type="match status" value="1"/>
</dbReference>
<dbReference type="PROSITE" id="PS01137">
    <property type="entry name" value="TATD_1"/>
    <property type="match status" value="1"/>
</dbReference>
<feature type="binding site" evidence="4">
    <location>
        <position position="96"/>
    </location>
    <ligand>
        <name>a divalent metal cation</name>
        <dbReference type="ChEBI" id="CHEBI:60240"/>
        <label>1</label>
    </ligand>
</feature>
<feature type="binding site" evidence="4">
    <location>
        <position position="156"/>
    </location>
    <ligand>
        <name>a divalent metal cation</name>
        <dbReference type="ChEBI" id="CHEBI:60240"/>
        <label>2</label>
    </ligand>
</feature>
<dbReference type="InterPro" id="IPR015991">
    <property type="entry name" value="TatD/YcfH-like"/>
</dbReference>
<dbReference type="AlphaFoldDB" id="A0A240E8I3"/>
<comment type="similarity">
    <text evidence="1">Belongs to the metallo-dependent hydrolases superfamily. TatD-type hydrolase family.</text>
</comment>
<keyword evidence="6" id="KW-1185">Reference proteome</keyword>
<dbReference type="FunFam" id="3.20.20.140:FF:000005">
    <property type="entry name" value="TatD family hydrolase"/>
    <property type="match status" value="1"/>
</dbReference>
<dbReference type="PANTHER" id="PTHR46124:SF3">
    <property type="entry name" value="HYDROLASE"/>
    <property type="match status" value="1"/>
</dbReference>
<keyword evidence="2 4" id="KW-0479">Metal-binding</keyword>
<evidence type="ECO:0000256" key="1">
    <source>
        <dbReference type="ARBA" id="ARBA00009275"/>
    </source>
</evidence>
<dbReference type="PIRSF" id="PIRSF005902">
    <property type="entry name" value="DNase_TatD"/>
    <property type="match status" value="1"/>
</dbReference>
<evidence type="ECO:0000256" key="2">
    <source>
        <dbReference type="ARBA" id="ARBA00022723"/>
    </source>
</evidence>
<dbReference type="Gene3D" id="3.20.20.140">
    <property type="entry name" value="Metal-dependent hydrolases"/>
    <property type="match status" value="1"/>
</dbReference>
<dbReference type="InterPro" id="IPR032466">
    <property type="entry name" value="Metal_Hydrolase"/>
</dbReference>
<dbReference type="PROSITE" id="PS01091">
    <property type="entry name" value="TATD_3"/>
    <property type="match status" value="1"/>
</dbReference>
<proteinExistence type="inferred from homology"/>
<evidence type="ECO:0000313" key="6">
    <source>
        <dbReference type="Proteomes" id="UP000219336"/>
    </source>
</evidence>
<gene>
    <name evidence="5" type="primary">yjjV</name>
    <name evidence="5" type="ORF">VTH8203_00051</name>
</gene>
<dbReference type="GO" id="GO:0016788">
    <property type="term" value="F:hydrolase activity, acting on ester bonds"/>
    <property type="evidence" value="ECO:0007669"/>
    <property type="project" value="InterPro"/>
</dbReference>
<dbReference type="InterPro" id="IPR001130">
    <property type="entry name" value="TatD-like"/>
</dbReference>
<dbReference type="GO" id="GO:0004536">
    <property type="term" value="F:DNA nuclease activity"/>
    <property type="evidence" value="ECO:0007669"/>
    <property type="project" value="InterPro"/>
</dbReference>
<feature type="binding site" evidence="4">
    <location>
        <position position="6"/>
    </location>
    <ligand>
        <name>a divalent metal cation</name>
        <dbReference type="ChEBI" id="CHEBI:60240"/>
        <label>1</label>
    </ligand>
</feature>
<dbReference type="GO" id="GO:0046872">
    <property type="term" value="F:metal ion binding"/>
    <property type="evidence" value="ECO:0007669"/>
    <property type="project" value="UniProtKB-KW"/>
</dbReference>
<name>A0A240E8I3_9VIBR</name>
<keyword evidence="3 5" id="KW-0378">Hydrolase</keyword>
<dbReference type="PANTHER" id="PTHR46124">
    <property type="entry name" value="D-AMINOACYL-TRNA DEACYLASE"/>
    <property type="match status" value="1"/>
</dbReference>
<feature type="binding site" evidence="4">
    <location>
        <position position="8"/>
    </location>
    <ligand>
        <name>a divalent metal cation</name>
        <dbReference type="ChEBI" id="CHEBI:60240"/>
        <label>1</label>
    </ligand>
</feature>
<dbReference type="GO" id="GO:0005829">
    <property type="term" value="C:cytosol"/>
    <property type="evidence" value="ECO:0007669"/>
    <property type="project" value="TreeGrafter"/>
</dbReference>
<reference evidence="6" key="1">
    <citation type="submission" date="2016-06" db="EMBL/GenBank/DDBJ databases">
        <authorList>
            <person name="Rodrigo-Torres L."/>
            <person name="Arahal R.D."/>
            <person name="Lucena T."/>
        </authorList>
    </citation>
    <scope>NUCLEOTIDE SEQUENCE [LARGE SCALE GENOMIC DNA]</scope>
    <source>
        <strain evidence="6">CECT8203</strain>
    </source>
</reference>
<dbReference type="SUPFAM" id="SSF51556">
    <property type="entry name" value="Metallo-dependent hydrolases"/>
    <property type="match status" value="1"/>
</dbReference>
<evidence type="ECO:0000313" key="5">
    <source>
        <dbReference type="EMBL" id="SNX45058.1"/>
    </source>
</evidence>
<accession>A0A240E8I3</accession>
<evidence type="ECO:0000256" key="4">
    <source>
        <dbReference type="PIRSR" id="PIRSR005902-1"/>
    </source>
</evidence>
<dbReference type="CDD" id="cd01310">
    <property type="entry name" value="TatD_DNAse"/>
    <property type="match status" value="1"/>
</dbReference>
<sequence>MVIDSHCHLDLLAEKKDINQVLLEAAEAQVAAIVVPGINEQNWMAVNQLANEHAMVSFALGFHPMFLDKVGAGSIGRLEQRIAESISNSKLVAVGECGLDLYQGRENERQQKSLLIEQIRIANQHQLPVILHCRKAHQDLIALLKQNPPLNGGVIHGFSGSYQQAMDYVNLGLKIGVGGVITYQRAQKTRSTIATLPLESLLLETDAPDMPLCGYQGRPNEPKMVKMVLSSLIMLRSENKQTVTSQLLKNSKSTFKFCD</sequence>
<dbReference type="Proteomes" id="UP000219336">
    <property type="component" value="Unassembled WGS sequence"/>
</dbReference>